<name>A0A0E0JW71_ORYPU</name>
<dbReference type="EnsemblPlants" id="OPUNC02G04820.1">
    <property type="protein sequence ID" value="OPUNC02G04820.1"/>
    <property type="gene ID" value="OPUNC02G04820"/>
</dbReference>
<dbReference type="Gramene" id="OPUNC02G04820.1">
    <property type="protein sequence ID" value="OPUNC02G04820.1"/>
    <property type="gene ID" value="OPUNC02G04820"/>
</dbReference>
<organism evidence="1">
    <name type="scientific">Oryza punctata</name>
    <name type="common">Red rice</name>
    <dbReference type="NCBI Taxonomy" id="4537"/>
    <lineage>
        <taxon>Eukaryota</taxon>
        <taxon>Viridiplantae</taxon>
        <taxon>Streptophyta</taxon>
        <taxon>Embryophyta</taxon>
        <taxon>Tracheophyta</taxon>
        <taxon>Spermatophyta</taxon>
        <taxon>Magnoliopsida</taxon>
        <taxon>Liliopsida</taxon>
        <taxon>Poales</taxon>
        <taxon>Poaceae</taxon>
        <taxon>BOP clade</taxon>
        <taxon>Oryzoideae</taxon>
        <taxon>Oryzeae</taxon>
        <taxon>Oryzinae</taxon>
        <taxon>Oryza</taxon>
    </lineage>
</organism>
<accession>A0A0E0JW71</accession>
<evidence type="ECO:0000313" key="1">
    <source>
        <dbReference type="EnsemblPlants" id="OPUNC02G04820.1"/>
    </source>
</evidence>
<dbReference type="Proteomes" id="UP000026962">
    <property type="component" value="Chromosome 2"/>
</dbReference>
<keyword evidence="2" id="KW-1185">Reference proteome</keyword>
<evidence type="ECO:0000313" key="2">
    <source>
        <dbReference type="Proteomes" id="UP000026962"/>
    </source>
</evidence>
<proteinExistence type="predicted"/>
<reference evidence="1" key="1">
    <citation type="submission" date="2015-04" db="UniProtKB">
        <authorList>
            <consortium name="EnsemblPlants"/>
        </authorList>
    </citation>
    <scope>IDENTIFICATION</scope>
</reference>
<sequence>MVGSLGTPEDDGDGGSAGSAWMMHGHSAASGSMAMAASSVAGTRTHTLSSLEGEPKAVEGTKGIFSQGFLLLLFPFPSRLLLGGLCCCGGGGGRRGWGCKLGLISFLLRSDNQGISCIRMNCLPQLK</sequence>
<dbReference type="HOGENOM" id="CLU_1974122_0_0_1"/>
<reference evidence="1" key="2">
    <citation type="submission" date="2018-05" db="EMBL/GenBank/DDBJ databases">
        <title>OpunRS2 (Oryza punctata Reference Sequence Version 2).</title>
        <authorList>
            <person name="Zhang J."/>
            <person name="Kudrna D."/>
            <person name="Lee S."/>
            <person name="Talag J."/>
            <person name="Welchert J."/>
            <person name="Wing R.A."/>
        </authorList>
    </citation>
    <scope>NUCLEOTIDE SEQUENCE [LARGE SCALE GENOMIC DNA]</scope>
</reference>
<dbReference type="AlphaFoldDB" id="A0A0E0JW71"/>
<protein>
    <submittedName>
        <fullName evidence="1">Uncharacterized protein</fullName>
    </submittedName>
</protein>